<accession>A0ABV2HHE3</accession>
<gene>
    <name evidence="1" type="ORF">ABID23_001045</name>
</gene>
<proteinExistence type="predicted"/>
<keyword evidence="2" id="KW-1185">Reference proteome</keyword>
<organism evidence="1 2">
    <name type="scientific">Bartonella silvatica</name>
    <dbReference type="NCBI Taxonomy" id="357760"/>
    <lineage>
        <taxon>Bacteria</taxon>
        <taxon>Pseudomonadati</taxon>
        <taxon>Pseudomonadota</taxon>
        <taxon>Alphaproteobacteria</taxon>
        <taxon>Hyphomicrobiales</taxon>
        <taxon>Bartonellaceae</taxon>
        <taxon>Bartonella</taxon>
    </lineage>
</organism>
<evidence type="ECO:0000313" key="2">
    <source>
        <dbReference type="Proteomes" id="UP001549086"/>
    </source>
</evidence>
<comment type="caution">
    <text evidence="1">The sequence shown here is derived from an EMBL/GenBank/DDBJ whole genome shotgun (WGS) entry which is preliminary data.</text>
</comment>
<protein>
    <submittedName>
        <fullName evidence="1">Uncharacterized protein</fullName>
    </submittedName>
</protein>
<name>A0ABV2HHE3_9HYPH</name>
<sequence>MLLPAAVSNRQNNGTRDRLALETQAINYLSDKETKSFLQENVEKKFGALRDKSGQWY</sequence>
<dbReference type="EMBL" id="JBEPLI010000009">
    <property type="protein sequence ID" value="MET3589954.1"/>
    <property type="molecule type" value="Genomic_DNA"/>
</dbReference>
<dbReference type="RefSeq" id="WP_354189913.1">
    <property type="nucleotide sequence ID" value="NZ_JBEPLI010000009.1"/>
</dbReference>
<evidence type="ECO:0000313" key="1">
    <source>
        <dbReference type="EMBL" id="MET3589954.1"/>
    </source>
</evidence>
<dbReference type="Proteomes" id="UP001549086">
    <property type="component" value="Unassembled WGS sequence"/>
</dbReference>
<reference evidence="1 2" key="1">
    <citation type="submission" date="2024-06" db="EMBL/GenBank/DDBJ databases">
        <title>Genomic Encyclopedia of Type Strains, Phase IV (KMG-IV): sequencing the most valuable type-strain genomes for metagenomic binning, comparative biology and taxonomic classification.</title>
        <authorList>
            <person name="Goeker M."/>
        </authorList>
    </citation>
    <scope>NUCLEOTIDE SEQUENCE [LARGE SCALE GENOMIC DNA]</scope>
    <source>
        <strain evidence="1 2">DSM 23649</strain>
    </source>
</reference>